<sequence>MSTEIDDGLTPEEREALAEDDGGTTQPIADDGAGADDEQAAAADKAAAEAANAEGASGGDEGAADSASAGAAEPAAEAQQQSSPVLVAQVPADVEAKLTEIANNKSELLDSFDNGDMTAREYQQRLDALAKEERAIERQQDRADLAAQMETQRLQNEWTQTCNTFVESNSVYKDNPRLYKALDQEVRELAAKPETASWSGKRFLEEAHKNLTEAFGLKDTKAKTADKPAAAPMRELPPNLAKVPAADVEDTNGGKFAVLDRMASTDPLGYEGALNKMSEAERNAYLAS</sequence>
<feature type="compositionally biased region" description="Low complexity" evidence="2">
    <location>
        <begin position="40"/>
        <end position="55"/>
    </location>
</feature>
<accession>A0A6J5LPI8</accession>
<reference evidence="3" key="1">
    <citation type="submission" date="2020-04" db="EMBL/GenBank/DDBJ databases">
        <authorList>
            <person name="Chiriac C."/>
            <person name="Salcher M."/>
            <person name="Ghai R."/>
            <person name="Kavagutti S V."/>
        </authorList>
    </citation>
    <scope>NUCLEOTIDE SEQUENCE</scope>
</reference>
<evidence type="ECO:0000256" key="1">
    <source>
        <dbReference type="SAM" id="Coils"/>
    </source>
</evidence>
<dbReference type="EMBL" id="LR796290">
    <property type="protein sequence ID" value="CAB4134907.1"/>
    <property type="molecule type" value="Genomic_DNA"/>
</dbReference>
<evidence type="ECO:0008006" key="4">
    <source>
        <dbReference type="Google" id="ProtNLM"/>
    </source>
</evidence>
<feature type="compositionally biased region" description="Low complexity" evidence="2">
    <location>
        <begin position="64"/>
        <end position="82"/>
    </location>
</feature>
<organism evidence="3">
    <name type="scientific">uncultured Caudovirales phage</name>
    <dbReference type="NCBI Taxonomy" id="2100421"/>
    <lineage>
        <taxon>Viruses</taxon>
        <taxon>Duplodnaviria</taxon>
        <taxon>Heunggongvirae</taxon>
        <taxon>Uroviricota</taxon>
        <taxon>Caudoviricetes</taxon>
        <taxon>Peduoviridae</taxon>
        <taxon>Maltschvirus</taxon>
        <taxon>Maltschvirus maltsch</taxon>
    </lineage>
</organism>
<feature type="compositionally biased region" description="Acidic residues" evidence="2">
    <location>
        <begin position="1"/>
        <end position="10"/>
    </location>
</feature>
<protein>
    <recommendedName>
        <fullName evidence="4">Scaffolding protein</fullName>
    </recommendedName>
</protein>
<evidence type="ECO:0000256" key="2">
    <source>
        <dbReference type="SAM" id="MobiDB-lite"/>
    </source>
</evidence>
<gene>
    <name evidence="3" type="ORF">UFOVP275_32</name>
</gene>
<feature type="region of interest" description="Disordered" evidence="2">
    <location>
        <begin position="222"/>
        <end position="247"/>
    </location>
</feature>
<name>A0A6J5LPI8_9CAUD</name>
<feature type="region of interest" description="Disordered" evidence="2">
    <location>
        <begin position="1"/>
        <end position="87"/>
    </location>
</feature>
<keyword evidence="1" id="KW-0175">Coiled coil</keyword>
<feature type="coiled-coil region" evidence="1">
    <location>
        <begin position="119"/>
        <end position="149"/>
    </location>
</feature>
<proteinExistence type="predicted"/>
<evidence type="ECO:0000313" key="3">
    <source>
        <dbReference type="EMBL" id="CAB4134907.1"/>
    </source>
</evidence>